<evidence type="ECO:0000256" key="2">
    <source>
        <dbReference type="ARBA" id="ARBA00023239"/>
    </source>
</evidence>
<dbReference type="RefSeq" id="WP_073355834.1">
    <property type="nucleotide sequence ID" value="NZ_FQUZ01000011.1"/>
</dbReference>
<dbReference type="STRING" id="1122156.SAMN02745117_01245"/>
<evidence type="ECO:0000313" key="4">
    <source>
        <dbReference type="Proteomes" id="UP000184327"/>
    </source>
</evidence>
<dbReference type="GO" id="GO:0046872">
    <property type="term" value="F:metal ion binding"/>
    <property type="evidence" value="ECO:0007669"/>
    <property type="project" value="UniProtKB-KW"/>
</dbReference>
<keyword evidence="4" id="KW-1185">Reference proteome</keyword>
<reference evidence="3 4" key="1">
    <citation type="submission" date="2016-11" db="EMBL/GenBank/DDBJ databases">
        <authorList>
            <person name="Jaros S."/>
            <person name="Januszkiewicz K."/>
            <person name="Wedrychowicz H."/>
        </authorList>
    </citation>
    <scope>NUCLEOTIDE SEQUENCE [LARGE SCALE GENOMIC DNA]</scope>
    <source>
        <strain evidence="3 4">DSM 16112</strain>
    </source>
</reference>
<name>A0A1M4YE91_9BURK</name>
<proteinExistence type="predicted"/>
<dbReference type="InterPro" id="IPR002762">
    <property type="entry name" value="CbiX-like"/>
</dbReference>
<dbReference type="OrthoDB" id="9797895at2"/>
<dbReference type="GO" id="GO:0016829">
    <property type="term" value="F:lyase activity"/>
    <property type="evidence" value="ECO:0007669"/>
    <property type="project" value="UniProtKB-KW"/>
</dbReference>
<keyword evidence="1" id="KW-0479">Metal-binding</keyword>
<dbReference type="AlphaFoldDB" id="A0A1M4YE91"/>
<dbReference type="Gene3D" id="3.40.50.1400">
    <property type="match status" value="1"/>
</dbReference>
<dbReference type="InterPro" id="IPR050963">
    <property type="entry name" value="Sirohydro_Cobaltochel/CbiX"/>
</dbReference>
<dbReference type="PANTHER" id="PTHR33542">
    <property type="entry name" value="SIROHYDROCHLORIN FERROCHELATASE, CHLOROPLASTIC"/>
    <property type="match status" value="1"/>
</dbReference>
<sequence>MTTTHCHTTAAVLLGHGSRDPIWCQPMQAMAAAIVQARPHIPATCAYLELCEPDTQTAIETLLAQHAGIERVVVYPVFLGMGLHLRDDLPELAQQLQEQFPQLDIHFTPALGMDAQLIELVAQRVVTACEQPPTPL</sequence>
<accession>A0A1M4YE91</accession>
<evidence type="ECO:0000313" key="3">
    <source>
        <dbReference type="EMBL" id="SHF04055.1"/>
    </source>
</evidence>
<dbReference type="CDD" id="cd03416">
    <property type="entry name" value="CbiX_SirB_N"/>
    <property type="match status" value="1"/>
</dbReference>
<dbReference type="Proteomes" id="UP000184327">
    <property type="component" value="Unassembled WGS sequence"/>
</dbReference>
<dbReference type="SUPFAM" id="SSF53800">
    <property type="entry name" value="Chelatase"/>
    <property type="match status" value="1"/>
</dbReference>
<dbReference type="Pfam" id="PF01903">
    <property type="entry name" value="CbiX"/>
    <property type="match status" value="1"/>
</dbReference>
<protein>
    <submittedName>
        <fullName evidence="3">Sirohydrochlorin cobaltochelatase</fullName>
    </submittedName>
</protein>
<gene>
    <name evidence="3" type="ORF">SAMN02745117_01245</name>
</gene>
<evidence type="ECO:0000256" key="1">
    <source>
        <dbReference type="ARBA" id="ARBA00022723"/>
    </source>
</evidence>
<dbReference type="PANTHER" id="PTHR33542:SF3">
    <property type="entry name" value="SIROHYDROCHLORIN FERROCHELATASE, CHLOROPLASTIC"/>
    <property type="match status" value="1"/>
</dbReference>
<dbReference type="EMBL" id="FQUZ01000011">
    <property type="protein sequence ID" value="SHF04055.1"/>
    <property type="molecule type" value="Genomic_DNA"/>
</dbReference>
<keyword evidence="2" id="KW-0456">Lyase</keyword>
<organism evidence="3 4">
    <name type="scientific">Lampropedia hyalina DSM 16112</name>
    <dbReference type="NCBI Taxonomy" id="1122156"/>
    <lineage>
        <taxon>Bacteria</taxon>
        <taxon>Pseudomonadati</taxon>
        <taxon>Pseudomonadota</taxon>
        <taxon>Betaproteobacteria</taxon>
        <taxon>Burkholderiales</taxon>
        <taxon>Comamonadaceae</taxon>
        <taxon>Lampropedia</taxon>
    </lineage>
</organism>